<feature type="binding site" evidence="9">
    <location>
        <position position="67"/>
    </location>
    <ligand>
        <name>substrate</name>
    </ligand>
</feature>
<evidence type="ECO:0000256" key="9">
    <source>
        <dbReference type="HAMAP-Rule" id="MF_02095"/>
    </source>
</evidence>
<comment type="caution">
    <text evidence="11">The sequence shown here is derived from an EMBL/GenBank/DDBJ whole genome shotgun (WGS) entry which is preliminary data.</text>
</comment>
<gene>
    <name evidence="9" type="primary">cysQ</name>
    <name evidence="11" type="ORF">A33Q_2408</name>
</gene>
<dbReference type="HAMAP" id="MF_02095">
    <property type="entry name" value="CysQ"/>
    <property type="match status" value="1"/>
</dbReference>
<dbReference type="STRING" id="1189612.A33Q_2408"/>
<feature type="binding site" evidence="10">
    <location>
        <position position="87"/>
    </location>
    <ligand>
        <name>Mg(2+)</name>
        <dbReference type="ChEBI" id="CHEBI:18420"/>
        <label>1</label>
        <note>catalytic</note>
    </ligand>
</feature>
<comment type="cofactor">
    <cofactor evidence="9 10">
        <name>Mg(2+)</name>
        <dbReference type="ChEBI" id="CHEBI:18420"/>
    </cofactor>
</comment>
<feature type="binding site" evidence="9">
    <location>
        <position position="87"/>
    </location>
    <ligand>
        <name>Mg(2+)</name>
        <dbReference type="ChEBI" id="CHEBI:18420"/>
        <label>1</label>
    </ligand>
</feature>
<accession>S2E3B9</accession>
<dbReference type="PROSITE" id="PS00630">
    <property type="entry name" value="IMP_2"/>
    <property type="match status" value="1"/>
</dbReference>
<keyword evidence="7 9" id="KW-0460">Magnesium</keyword>
<evidence type="ECO:0000256" key="7">
    <source>
        <dbReference type="ARBA" id="ARBA00022842"/>
    </source>
</evidence>
<evidence type="ECO:0000256" key="4">
    <source>
        <dbReference type="ARBA" id="ARBA00022519"/>
    </source>
</evidence>
<feature type="binding site" evidence="9">
    <location>
        <position position="212"/>
    </location>
    <ligand>
        <name>substrate</name>
    </ligand>
</feature>
<dbReference type="GO" id="GO:0005886">
    <property type="term" value="C:plasma membrane"/>
    <property type="evidence" value="ECO:0007669"/>
    <property type="project" value="UniProtKB-SubCell"/>
</dbReference>
<dbReference type="GO" id="GO:0050427">
    <property type="term" value="P:3'-phosphoadenosine 5'-phosphosulfate metabolic process"/>
    <property type="evidence" value="ECO:0007669"/>
    <property type="project" value="TreeGrafter"/>
</dbReference>
<keyword evidence="12" id="KW-1185">Reference proteome</keyword>
<feature type="binding site" evidence="9">
    <location>
        <position position="87"/>
    </location>
    <ligand>
        <name>Mg(2+)</name>
        <dbReference type="ChEBI" id="CHEBI:18420"/>
        <label>2</label>
    </ligand>
</feature>
<dbReference type="InterPro" id="IPR050725">
    <property type="entry name" value="CysQ/Inositol_MonoPase"/>
</dbReference>
<keyword evidence="3 9" id="KW-1003">Cell membrane</keyword>
<sequence>MPHLEFDLEAVKKTAVQAGKVILEYYQKTDLGLELKSDQSPLTLADKAAHKVIMEGLANTGIPILSEEGEKIPFQNRKNWGYFWMVDPLDGTKEFVKRNGEFTVNIALIDNGKAVFGVVYAPVLGDLYWGKVGNGAWKRDAFGAVQAIQASGVQTVNRIVASRSHLNEATREFLANYPEAELVSMGSSLKLLLVAEGKAQLYPRPAPTMEWDTAAAHAIVNAAGGKVLKWGLDEELEYNKEDLLNPWFVVTKILDLRI</sequence>
<dbReference type="GO" id="GO:0000287">
    <property type="term" value="F:magnesium ion binding"/>
    <property type="evidence" value="ECO:0007669"/>
    <property type="project" value="UniProtKB-UniRule"/>
</dbReference>
<dbReference type="InterPro" id="IPR020583">
    <property type="entry name" value="Inositol_monoP_metal-BS"/>
</dbReference>
<proteinExistence type="inferred from homology"/>
<evidence type="ECO:0000313" key="11">
    <source>
        <dbReference type="EMBL" id="EOZ96638.1"/>
    </source>
</evidence>
<dbReference type="OrthoDB" id="9772456at2"/>
<dbReference type="NCBIfam" id="TIGR01331">
    <property type="entry name" value="bisphos_cysQ"/>
    <property type="match status" value="1"/>
</dbReference>
<dbReference type="Gene3D" id="3.40.190.80">
    <property type="match status" value="1"/>
</dbReference>
<dbReference type="Gene3D" id="3.30.540.10">
    <property type="entry name" value="Fructose-1,6-Bisphosphatase, subunit A, domain 1"/>
    <property type="match status" value="1"/>
</dbReference>
<evidence type="ECO:0000256" key="2">
    <source>
        <dbReference type="ARBA" id="ARBA00005289"/>
    </source>
</evidence>
<evidence type="ECO:0000256" key="6">
    <source>
        <dbReference type="ARBA" id="ARBA00022801"/>
    </source>
</evidence>
<comment type="similarity">
    <text evidence="2 9">Belongs to the inositol monophosphatase superfamily. CysQ family.</text>
</comment>
<feature type="binding site" evidence="9">
    <location>
        <position position="67"/>
    </location>
    <ligand>
        <name>Mg(2+)</name>
        <dbReference type="ChEBI" id="CHEBI:18420"/>
        <label>1</label>
    </ligand>
</feature>
<dbReference type="PROSITE" id="PS00629">
    <property type="entry name" value="IMP_1"/>
    <property type="match status" value="1"/>
</dbReference>
<dbReference type="GO" id="GO:0000103">
    <property type="term" value="P:sulfate assimilation"/>
    <property type="evidence" value="ECO:0007669"/>
    <property type="project" value="TreeGrafter"/>
</dbReference>
<feature type="binding site" evidence="9">
    <location>
        <position position="212"/>
    </location>
    <ligand>
        <name>Mg(2+)</name>
        <dbReference type="ChEBI" id="CHEBI:18420"/>
        <label>2</label>
    </ligand>
</feature>
<comment type="function">
    <text evidence="9">Converts adenosine-3',5'-bisphosphate (PAP) to AMP.</text>
</comment>
<dbReference type="PANTHER" id="PTHR43028">
    <property type="entry name" value="3'(2'),5'-BISPHOSPHATE NUCLEOTIDASE 1"/>
    <property type="match status" value="1"/>
</dbReference>
<evidence type="ECO:0000256" key="8">
    <source>
        <dbReference type="ARBA" id="ARBA00023136"/>
    </source>
</evidence>
<dbReference type="EC" id="3.1.3.7" evidence="9"/>
<dbReference type="InterPro" id="IPR006240">
    <property type="entry name" value="CysQ"/>
</dbReference>
<evidence type="ECO:0000256" key="10">
    <source>
        <dbReference type="PIRSR" id="PIRSR600760-2"/>
    </source>
</evidence>
<feature type="binding site" evidence="9">
    <location>
        <position position="89"/>
    </location>
    <ligand>
        <name>Mg(2+)</name>
        <dbReference type="ChEBI" id="CHEBI:18420"/>
        <label>1</label>
    </ligand>
</feature>
<dbReference type="Pfam" id="PF00459">
    <property type="entry name" value="Inositol_P"/>
    <property type="match status" value="1"/>
</dbReference>
<feature type="binding site" evidence="9">
    <location>
        <begin position="89"/>
        <end position="92"/>
    </location>
    <ligand>
        <name>substrate</name>
    </ligand>
</feature>
<protein>
    <recommendedName>
        <fullName evidence="9">3'(2'),5'-bisphosphate nucleotidase CysQ</fullName>
        <ecNumber evidence="9">3.1.3.7</ecNumber>
    </recommendedName>
    <alternativeName>
        <fullName evidence="9">3'(2'),5-bisphosphonucleoside 3'(2')-phosphohydrolase</fullName>
    </alternativeName>
    <alternativeName>
        <fullName evidence="9">3'-phosphoadenosine 5'-phosphate phosphatase</fullName>
        <shortName evidence="9">PAP phosphatase</shortName>
    </alternativeName>
</protein>
<dbReference type="CDD" id="cd01638">
    <property type="entry name" value="CysQ"/>
    <property type="match status" value="1"/>
</dbReference>
<dbReference type="eggNOG" id="COG1218">
    <property type="taxonomic scope" value="Bacteria"/>
</dbReference>
<keyword evidence="5 9" id="KW-0479">Metal-binding</keyword>
<dbReference type="RefSeq" id="WP_009034001.1">
    <property type="nucleotide sequence ID" value="NZ_ALWO02000033.1"/>
</dbReference>
<feature type="binding site" evidence="10">
    <location>
        <position position="67"/>
    </location>
    <ligand>
        <name>Mg(2+)</name>
        <dbReference type="ChEBI" id="CHEBI:18420"/>
        <label>1</label>
        <note>catalytic</note>
    </ligand>
</feature>
<keyword evidence="6 9" id="KW-0378">Hydrolase</keyword>
<evidence type="ECO:0000256" key="3">
    <source>
        <dbReference type="ARBA" id="ARBA00022475"/>
    </source>
</evidence>
<feature type="binding site" evidence="10">
    <location>
        <position position="89"/>
    </location>
    <ligand>
        <name>Mg(2+)</name>
        <dbReference type="ChEBI" id="CHEBI:18420"/>
        <label>1</label>
        <note>catalytic</note>
    </ligand>
</feature>
<dbReference type="SUPFAM" id="SSF56655">
    <property type="entry name" value="Carbohydrate phosphatase"/>
    <property type="match status" value="1"/>
</dbReference>
<dbReference type="PANTHER" id="PTHR43028:SF5">
    <property type="entry name" value="3'(2'),5'-BISPHOSPHATE NUCLEOTIDASE 1"/>
    <property type="match status" value="1"/>
</dbReference>
<evidence type="ECO:0000256" key="5">
    <source>
        <dbReference type="ARBA" id="ARBA00022723"/>
    </source>
</evidence>
<dbReference type="GO" id="GO:0046854">
    <property type="term" value="P:phosphatidylinositol phosphate biosynthetic process"/>
    <property type="evidence" value="ECO:0007669"/>
    <property type="project" value="InterPro"/>
</dbReference>
<organism evidence="11 12">
    <name type="scientific">Indibacter alkaliphilus (strain CCUG 57479 / KCTC 22604 / LW1)</name>
    <dbReference type="NCBI Taxonomy" id="1189612"/>
    <lineage>
        <taxon>Bacteria</taxon>
        <taxon>Pseudomonadati</taxon>
        <taxon>Bacteroidota</taxon>
        <taxon>Cytophagia</taxon>
        <taxon>Cytophagales</taxon>
        <taxon>Cyclobacteriaceae</taxon>
    </lineage>
</organism>
<dbReference type="AlphaFoldDB" id="S2E3B9"/>
<comment type="catalytic activity">
    <reaction evidence="1 9">
        <text>adenosine 3',5'-bisphosphate + H2O = AMP + phosphate</text>
        <dbReference type="Rhea" id="RHEA:10040"/>
        <dbReference type="ChEBI" id="CHEBI:15377"/>
        <dbReference type="ChEBI" id="CHEBI:43474"/>
        <dbReference type="ChEBI" id="CHEBI:58343"/>
        <dbReference type="ChEBI" id="CHEBI:456215"/>
        <dbReference type="EC" id="3.1.3.7"/>
    </reaction>
</comment>
<dbReference type="Proteomes" id="UP000006073">
    <property type="component" value="Unassembled WGS sequence"/>
</dbReference>
<evidence type="ECO:0000256" key="1">
    <source>
        <dbReference type="ARBA" id="ARBA00001625"/>
    </source>
</evidence>
<comment type="subcellular location">
    <subcellularLocation>
        <location evidence="9">Cell membrane</location>
        <topology evidence="9">Peripheral membrane protein</topology>
        <orientation evidence="9">Cytoplasmic side</orientation>
    </subcellularLocation>
</comment>
<dbReference type="InterPro" id="IPR000760">
    <property type="entry name" value="Inositol_monophosphatase-like"/>
</dbReference>
<dbReference type="InterPro" id="IPR020550">
    <property type="entry name" value="Inositol_monophosphatase_CS"/>
</dbReference>
<feature type="binding site" evidence="9 10">
    <location>
        <position position="90"/>
    </location>
    <ligand>
        <name>Mg(2+)</name>
        <dbReference type="ChEBI" id="CHEBI:18420"/>
        <label>2</label>
    </ligand>
</feature>
<reference evidence="11 12" key="1">
    <citation type="journal article" date="2013" name="Genome Announc.">
        <title>Draft Genome Sequence of Indibacter alkaliphilus Strain LW1T, Isolated from Lonar Lake, a Haloalkaline Lake in the Buldana District of Maharashtra, India.</title>
        <authorList>
            <person name="Singh A."/>
            <person name="Kumar Jangir P."/>
            <person name="Sharma R."/>
            <person name="Singh A."/>
            <person name="Kumar Pinnaka A."/>
            <person name="Shivaji S."/>
        </authorList>
    </citation>
    <scope>NUCLEOTIDE SEQUENCE [LARGE SCALE GENOMIC DNA]</scope>
    <source>
        <strain evidence="12">CCUG 57479 / KCTC 22604 / LW1</strain>
    </source>
</reference>
<name>S2E3B9_INDAL</name>
<keyword evidence="4" id="KW-0997">Cell inner membrane</keyword>
<dbReference type="GO" id="GO:0008441">
    <property type="term" value="F:3'(2'),5'-bisphosphate nucleotidase activity"/>
    <property type="evidence" value="ECO:0007669"/>
    <property type="project" value="UniProtKB-UniRule"/>
</dbReference>
<keyword evidence="8 9" id="KW-0472">Membrane</keyword>
<evidence type="ECO:0000313" key="12">
    <source>
        <dbReference type="Proteomes" id="UP000006073"/>
    </source>
</evidence>
<dbReference type="EMBL" id="ALWO02000033">
    <property type="protein sequence ID" value="EOZ96638.1"/>
    <property type="molecule type" value="Genomic_DNA"/>
</dbReference>
<feature type="binding site" evidence="10">
    <location>
        <position position="212"/>
    </location>
    <ligand>
        <name>Mg(2+)</name>
        <dbReference type="ChEBI" id="CHEBI:18420"/>
        <label>1</label>
        <note>catalytic</note>
    </ligand>
</feature>